<comment type="similarity">
    <text evidence="1">Belongs to the inositol monophosphatase superfamily.</text>
</comment>
<reference evidence="3 4" key="1">
    <citation type="submission" date="2019-11" db="EMBL/GenBank/DDBJ databases">
        <authorList>
            <person name="Dong K."/>
        </authorList>
    </citation>
    <scope>NUCLEOTIDE SEQUENCE [LARGE SCALE GENOMIC DNA]</scope>
    <source>
        <strain evidence="3 4">JCM 17370</strain>
    </source>
</reference>
<dbReference type="GO" id="GO:0008934">
    <property type="term" value="F:inositol monophosphate 1-phosphatase activity"/>
    <property type="evidence" value="ECO:0007669"/>
    <property type="project" value="TreeGrafter"/>
</dbReference>
<gene>
    <name evidence="3" type="ORF">GL279_14020</name>
</gene>
<dbReference type="GO" id="GO:0046872">
    <property type="term" value="F:metal ion binding"/>
    <property type="evidence" value="ECO:0007669"/>
    <property type="project" value="UniProtKB-KW"/>
</dbReference>
<dbReference type="SUPFAM" id="SSF56655">
    <property type="entry name" value="Carbohydrate phosphatase"/>
    <property type="match status" value="1"/>
</dbReference>
<keyword evidence="4" id="KW-1185">Reference proteome</keyword>
<dbReference type="Gene3D" id="3.40.190.80">
    <property type="match status" value="1"/>
</dbReference>
<feature type="binding site" evidence="2">
    <location>
        <position position="87"/>
    </location>
    <ligand>
        <name>Mg(2+)</name>
        <dbReference type="ChEBI" id="CHEBI:18420"/>
        <label>1</label>
        <note>catalytic</note>
    </ligand>
</feature>
<organism evidence="3 4">
    <name type="scientific">Paracoccus limosus</name>
    <dbReference type="NCBI Taxonomy" id="913252"/>
    <lineage>
        <taxon>Bacteria</taxon>
        <taxon>Pseudomonadati</taxon>
        <taxon>Pseudomonadota</taxon>
        <taxon>Alphaproteobacteria</taxon>
        <taxon>Rhodobacterales</taxon>
        <taxon>Paracoccaceae</taxon>
        <taxon>Paracoccus</taxon>
    </lineage>
</organism>
<evidence type="ECO:0000256" key="1">
    <source>
        <dbReference type="ARBA" id="ARBA00009759"/>
    </source>
</evidence>
<evidence type="ECO:0000313" key="3">
    <source>
        <dbReference type="EMBL" id="MTH35719.1"/>
    </source>
</evidence>
<proteinExistence type="inferred from homology"/>
<dbReference type="EMBL" id="WMIF01000021">
    <property type="protein sequence ID" value="MTH35719.1"/>
    <property type="molecule type" value="Genomic_DNA"/>
</dbReference>
<feature type="binding site" evidence="2">
    <location>
        <position position="67"/>
    </location>
    <ligand>
        <name>Mg(2+)</name>
        <dbReference type="ChEBI" id="CHEBI:18420"/>
        <label>1</label>
        <note>catalytic</note>
    </ligand>
</feature>
<keyword evidence="2" id="KW-0479">Metal-binding</keyword>
<dbReference type="InterPro" id="IPR000760">
    <property type="entry name" value="Inositol_monophosphatase-like"/>
</dbReference>
<dbReference type="GO" id="GO:0007165">
    <property type="term" value="P:signal transduction"/>
    <property type="evidence" value="ECO:0007669"/>
    <property type="project" value="TreeGrafter"/>
</dbReference>
<protein>
    <submittedName>
        <fullName evidence="3">3'(2'),5'-bisphosphate nucleotidase CysQ</fullName>
    </submittedName>
</protein>
<dbReference type="OrthoDB" id="9785695at2"/>
<dbReference type="Proteomes" id="UP000442533">
    <property type="component" value="Unassembled WGS sequence"/>
</dbReference>
<feature type="binding site" evidence="2">
    <location>
        <position position="85"/>
    </location>
    <ligand>
        <name>Mg(2+)</name>
        <dbReference type="ChEBI" id="CHEBI:18420"/>
        <label>1</label>
        <note>catalytic</note>
    </ligand>
</feature>
<dbReference type="PRINTS" id="PR00377">
    <property type="entry name" value="IMPHPHTASES"/>
</dbReference>
<dbReference type="Pfam" id="PF00459">
    <property type="entry name" value="Inositol_P"/>
    <property type="match status" value="1"/>
</dbReference>
<comment type="caution">
    <text evidence="3">The sequence shown here is derived from an EMBL/GenBank/DDBJ whole genome shotgun (WGS) entry which is preliminary data.</text>
</comment>
<dbReference type="AlphaFoldDB" id="A0A844H434"/>
<dbReference type="GO" id="GO:0006020">
    <property type="term" value="P:inositol metabolic process"/>
    <property type="evidence" value="ECO:0007669"/>
    <property type="project" value="TreeGrafter"/>
</dbReference>
<comment type="cofactor">
    <cofactor evidence="2">
        <name>Mg(2+)</name>
        <dbReference type="ChEBI" id="CHEBI:18420"/>
    </cofactor>
</comment>
<evidence type="ECO:0000313" key="4">
    <source>
        <dbReference type="Proteomes" id="UP000442533"/>
    </source>
</evidence>
<accession>A0A844H434</accession>
<feature type="binding site" evidence="2">
    <location>
        <position position="88"/>
    </location>
    <ligand>
        <name>Mg(2+)</name>
        <dbReference type="ChEBI" id="CHEBI:18420"/>
        <label>1</label>
        <note>catalytic</note>
    </ligand>
</feature>
<dbReference type="PANTHER" id="PTHR20854:SF4">
    <property type="entry name" value="INOSITOL-1-MONOPHOSPHATASE-RELATED"/>
    <property type="match status" value="1"/>
</dbReference>
<dbReference type="Gene3D" id="3.30.540.10">
    <property type="entry name" value="Fructose-1,6-Bisphosphatase, subunit A, domain 1"/>
    <property type="match status" value="1"/>
</dbReference>
<dbReference type="PANTHER" id="PTHR20854">
    <property type="entry name" value="INOSITOL MONOPHOSPHATASE"/>
    <property type="match status" value="1"/>
</dbReference>
<evidence type="ECO:0000256" key="2">
    <source>
        <dbReference type="PIRSR" id="PIRSR600760-2"/>
    </source>
</evidence>
<sequence>MPAPDLSLLEQAAREAGEIALRHWRQSPEAWDKGGGAGPVSEADLAVNAHLERLLRGARPDYGWLSEESPDGPERLDAAHCFIIDPIDGTRAFLDGHEGFSVSLAVATGRQITAAVVHLPAQRLTYMASAGDPALLDGAQLRPAEHDLDGASVLTGKPSLVPALWRGKVPPVRREFRSSLAWRLCLVAEGRFNAALSTRPCWEWDIAAGSLIAARAGCIASDQDGQPLRFNSAGAMSAGLVVAPPGLHGQMIAALGPASGAGAPAHA</sequence>
<dbReference type="CDD" id="cd01638">
    <property type="entry name" value="CysQ"/>
    <property type="match status" value="1"/>
</dbReference>
<name>A0A844H434_9RHOB</name>
<dbReference type="RefSeq" id="WP_155065265.1">
    <property type="nucleotide sequence ID" value="NZ_WMIF01000021.1"/>
</dbReference>
<feature type="binding site" evidence="2">
    <location>
        <position position="205"/>
    </location>
    <ligand>
        <name>Mg(2+)</name>
        <dbReference type="ChEBI" id="CHEBI:18420"/>
        <label>1</label>
        <note>catalytic</note>
    </ligand>
</feature>
<keyword evidence="2" id="KW-0460">Magnesium</keyword>